<keyword evidence="2" id="KW-0812">Transmembrane</keyword>
<evidence type="ECO:0008006" key="5">
    <source>
        <dbReference type="Google" id="ProtNLM"/>
    </source>
</evidence>
<keyword evidence="2" id="KW-0472">Membrane</keyword>
<feature type="compositionally biased region" description="Low complexity" evidence="1">
    <location>
        <begin position="104"/>
        <end position="117"/>
    </location>
</feature>
<name>A0A839RVP3_9PSEU</name>
<feature type="transmembrane region" description="Helical" evidence="2">
    <location>
        <begin position="48"/>
        <end position="71"/>
    </location>
</feature>
<evidence type="ECO:0000256" key="2">
    <source>
        <dbReference type="SAM" id="Phobius"/>
    </source>
</evidence>
<reference evidence="3 4" key="1">
    <citation type="submission" date="2020-08" db="EMBL/GenBank/DDBJ databases">
        <title>Genomic Encyclopedia of Type Strains, Phase III (KMG-III): the genomes of soil and plant-associated and newly described type strains.</title>
        <authorList>
            <person name="Whitman W."/>
        </authorList>
    </citation>
    <scope>NUCLEOTIDE SEQUENCE [LARGE SCALE GENOMIC DNA]</scope>
    <source>
        <strain evidence="3 4">CECT 8577</strain>
    </source>
</reference>
<feature type="region of interest" description="Disordered" evidence="1">
    <location>
        <begin position="81"/>
        <end position="124"/>
    </location>
</feature>
<evidence type="ECO:0000313" key="3">
    <source>
        <dbReference type="EMBL" id="MBB3049213.1"/>
    </source>
</evidence>
<protein>
    <recommendedName>
        <fullName evidence="5">DUF3311 domain-containing protein</fullName>
    </recommendedName>
</protein>
<proteinExistence type="predicted"/>
<dbReference type="Proteomes" id="UP000550714">
    <property type="component" value="Unassembled WGS sequence"/>
</dbReference>
<keyword evidence="2" id="KW-1133">Transmembrane helix</keyword>
<dbReference type="RefSeq" id="WP_183646280.1">
    <property type="nucleotide sequence ID" value="NZ_JACHWU010000001.1"/>
</dbReference>
<dbReference type="EMBL" id="JACHWU010000001">
    <property type="protein sequence ID" value="MBB3049213.1"/>
    <property type="molecule type" value="Genomic_DNA"/>
</dbReference>
<gene>
    <name evidence="3" type="ORF">FHS23_000208</name>
</gene>
<feature type="transmembrane region" description="Helical" evidence="2">
    <location>
        <begin position="20"/>
        <end position="36"/>
    </location>
</feature>
<organism evidence="3 4">
    <name type="scientific">Prauserella isguenensis</name>
    <dbReference type="NCBI Taxonomy" id="1470180"/>
    <lineage>
        <taxon>Bacteria</taxon>
        <taxon>Bacillati</taxon>
        <taxon>Actinomycetota</taxon>
        <taxon>Actinomycetes</taxon>
        <taxon>Pseudonocardiales</taxon>
        <taxon>Pseudonocardiaceae</taxon>
        <taxon>Prauserella</taxon>
    </lineage>
</organism>
<comment type="caution">
    <text evidence="3">The sequence shown here is derived from an EMBL/GenBank/DDBJ whole genome shotgun (WGS) entry which is preliminary data.</text>
</comment>
<evidence type="ECO:0000313" key="4">
    <source>
        <dbReference type="Proteomes" id="UP000550714"/>
    </source>
</evidence>
<sequence>MGQRRSSSRPISEPIRSPWLWVAFVALILVMAPWYLPPGDAAPLVFGVPYWFPVSVAATLAFSGVASWACLRRWNLDEPEEERRAAEAAARPDGGGPDGGSQPDGGSESDGGSSAGPRTEEGRS</sequence>
<feature type="compositionally biased region" description="Gly residues" evidence="1">
    <location>
        <begin position="93"/>
        <end position="103"/>
    </location>
</feature>
<evidence type="ECO:0000256" key="1">
    <source>
        <dbReference type="SAM" id="MobiDB-lite"/>
    </source>
</evidence>
<accession>A0A839RVP3</accession>
<keyword evidence="4" id="KW-1185">Reference proteome</keyword>
<dbReference type="AlphaFoldDB" id="A0A839RVP3"/>